<dbReference type="Proteomes" id="UP000265520">
    <property type="component" value="Unassembled WGS sequence"/>
</dbReference>
<dbReference type="AlphaFoldDB" id="A0A392SWV7"/>
<comment type="caution">
    <text evidence="1">The sequence shown here is derived from an EMBL/GenBank/DDBJ whole genome shotgun (WGS) entry which is preliminary data.</text>
</comment>
<keyword evidence="2" id="KW-1185">Reference proteome</keyword>
<proteinExistence type="predicted"/>
<organism evidence="1 2">
    <name type="scientific">Trifolium medium</name>
    <dbReference type="NCBI Taxonomy" id="97028"/>
    <lineage>
        <taxon>Eukaryota</taxon>
        <taxon>Viridiplantae</taxon>
        <taxon>Streptophyta</taxon>
        <taxon>Embryophyta</taxon>
        <taxon>Tracheophyta</taxon>
        <taxon>Spermatophyta</taxon>
        <taxon>Magnoliopsida</taxon>
        <taxon>eudicotyledons</taxon>
        <taxon>Gunneridae</taxon>
        <taxon>Pentapetalae</taxon>
        <taxon>rosids</taxon>
        <taxon>fabids</taxon>
        <taxon>Fabales</taxon>
        <taxon>Fabaceae</taxon>
        <taxon>Papilionoideae</taxon>
        <taxon>50 kb inversion clade</taxon>
        <taxon>NPAAA clade</taxon>
        <taxon>Hologalegina</taxon>
        <taxon>IRL clade</taxon>
        <taxon>Trifolieae</taxon>
        <taxon>Trifolium</taxon>
    </lineage>
</organism>
<accession>A0A392SWV7</accession>
<sequence>MLLLSYLSSQPRRIFNVTVAVVLARHLLSTKYLFLFLYRFFQLVQIPSNL</sequence>
<reference evidence="1 2" key="1">
    <citation type="journal article" date="2018" name="Front. Plant Sci.">
        <title>Red Clover (Trifolium pratense) and Zigzag Clover (T. medium) - A Picture of Genomic Similarities and Differences.</title>
        <authorList>
            <person name="Dluhosova J."/>
            <person name="Istvanek J."/>
            <person name="Nedelnik J."/>
            <person name="Repkova J."/>
        </authorList>
    </citation>
    <scope>NUCLEOTIDE SEQUENCE [LARGE SCALE GENOMIC DNA]</scope>
    <source>
        <strain evidence="2">cv. 10/8</strain>
        <tissue evidence="1">Leaf</tissue>
    </source>
</reference>
<name>A0A392SWV7_9FABA</name>
<feature type="non-terminal residue" evidence="1">
    <location>
        <position position="50"/>
    </location>
</feature>
<evidence type="ECO:0000313" key="2">
    <source>
        <dbReference type="Proteomes" id="UP000265520"/>
    </source>
</evidence>
<protein>
    <submittedName>
        <fullName evidence="1">Uncharacterized protein</fullName>
    </submittedName>
</protein>
<evidence type="ECO:0000313" key="1">
    <source>
        <dbReference type="EMBL" id="MCI53159.1"/>
    </source>
</evidence>
<dbReference type="EMBL" id="LXQA010458909">
    <property type="protein sequence ID" value="MCI53159.1"/>
    <property type="molecule type" value="Genomic_DNA"/>
</dbReference>